<name>A3MW50_PYRCJ</name>
<gene>
    <name evidence="1" type="ordered locus">Pcal_1447</name>
</gene>
<dbReference type="InterPro" id="IPR036390">
    <property type="entry name" value="WH_DNA-bd_sf"/>
</dbReference>
<dbReference type="AlphaFoldDB" id="A3MW50"/>
<dbReference type="KEGG" id="pcl:Pcal_1447"/>
<dbReference type="SUPFAM" id="SSF46785">
    <property type="entry name" value="Winged helix' DNA-binding domain"/>
    <property type="match status" value="1"/>
</dbReference>
<organism evidence="1 2">
    <name type="scientific">Pyrobaculum calidifontis (strain DSM 21063 / JCM 11548 / VA1)</name>
    <dbReference type="NCBI Taxonomy" id="410359"/>
    <lineage>
        <taxon>Archaea</taxon>
        <taxon>Thermoproteota</taxon>
        <taxon>Thermoprotei</taxon>
        <taxon>Thermoproteales</taxon>
        <taxon>Thermoproteaceae</taxon>
        <taxon>Pyrobaculum</taxon>
    </lineage>
</organism>
<dbReference type="EMBL" id="CP000561">
    <property type="protein sequence ID" value="ABO08867.1"/>
    <property type="molecule type" value="Genomic_DNA"/>
</dbReference>
<dbReference type="GeneID" id="4909600"/>
<dbReference type="OrthoDB" id="24453at2157"/>
<dbReference type="eggNOG" id="arCOG00747">
    <property type="taxonomic scope" value="Archaea"/>
</dbReference>
<keyword evidence="2" id="KW-1185">Reference proteome</keyword>
<dbReference type="HOGENOM" id="CLU_1674054_0_0_2"/>
<sequence length="157" mass="17801">MFDKLDEREYLILSYVAMREPVTAYRIAVDNRLFFSYTYKKVVELERRGFLASAAASRGQRVYKATPMGIIALIQREGPRRYLVDKLASKWGLDGPRALALVEKVAKLYRPDMPLNDVELLYIYLVKRGLIDGELAAALSPVAERVKASLRVVCTSV</sequence>
<dbReference type="STRING" id="410359.Pcal_1447"/>
<accession>A3MW50</accession>
<dbReference type="Proteomes" id="UP000001431">
    <property type="component" value="Chromosome"/>
</dbReference>
<protein>
    <submittedName>
        <fullName evidence="1">Uncharacterized protein</fullName>
    </submittedName>
</protein>
<proteinExistence type="predicted"/>
<evidence type="ECO:0000313" key="2">
    <source>
        <dbReference type="Proteomes" id="UP000001431"/>
    </source>
</evidence>
<reference evidence="1" key="1">
    <citation type="submission" date="2007-02" db="EMBL/GenBank/DDBJ databases">
        <title>Complete sequence of Pyrobaculum calidifontis JCM 11548.</title>
        <authorList>
            <consortium name="US DOE Joint Genome Institute"/>
            <person name="Copeland A."/>
            <person name="Lucas S."/>
            <person name="Lapidus A."/>
            <person name="Barry K."/>
            <person name="Glavina del Rio T."/>
            <person name="Dalin E."/>
            <person name="Tice H."/>
            <person name="Pitluck S."/>
            <person name="Chain P."/>
            <person name="Malfatti S."/>
            <person name="Shin M."/>
            <person name="Vergez L."/>
            <person name="Schmutz J."/>
            <person name="Larimer F."/>
            <person name="Land M."/>
            <person name="Hauser L."/>
            <person name="Kyrpides N."/>
            <person name="Mikhailova N."/>
            <person name="Cozen A.E."/>
            <person name="Fitz-Gibbon S.T."/>
            <person name="House C.H."/>
            <person name="Saltikov C."/>
            <person name="Lowe T.M."/>
            <person name="Richardson P."/>
        </authorList>
    </citation>
    <scope>NUCLEOTIDE SEQUENCE [LARGE SCALE GENOMIC DNA]</scope>
    <source>
        <strain evidence="1">JCM 11548</strain>
    </source>
</reference>
<evidence type="ECO:0000313" key="1">
    <source>
        <dbReference type="EMBL" id="ABO08867.1"/>
    </source>
</evidence>
<dbReference type="RefSeq" id="WP_011850125.1">
    <property type="nucleotide sequence ID" value="NC_009073.1"/>
</dbReference>